<dbReference type="Proteomes" id="UP000478052">
    <property type="component" value="Unassembled WGS sequence"/>
</dbReference>
<keyword evidence="10" id="KW-0460">Magnesium</keyword>
<feature type="transmembrane region" description="Helical" evidence="13">
    <location>
        <begin position="80"/>
        <end position="97"/>
    </location>
</feature>
<reference evidence="17 18" key="1">
    <citation type="submission" date="2019-08" db="EMBL/GenBank/DDBJ databases">
        <title>Whole genome of Aphis craccivora.</title>
        <authorList>
            <person name="Voronova N.V."/>
            <person name="Shulinski R.S."/>
            <person name="Bandarenka Y.V."/>
            <person name="Zhorov D.G."/>
            <person name="Warner D."/>
        </authorList>
    </citation>
    <scope>NUCLEOTIDE SEQUENCE [LARGE SCALE GENOMIC DNA]</scope>
    <source>
        <strain evidence="17">180601</strain>
        <tissue evidence="17">Whole Body</tissue>
    </source>
</reference>
<dbReference type="Gene3D" id="3.40.1190.10">
    <property type="entry name" value="Mur-like, catalytic domain"/>
    <property type="match status" value="1"/>
</dbReference>
<dbReference type="EMBL" id="VUJU01009127">
    <property type="protein sequence ID" value="KAF0721807.1"/>
    <property type="molecule type" value="Genomic_DNA"/>
</dbReference>
<evidence type="ECO:0000256" key="1">
    <source>
        <dbReference type="ARBA" id="ARBA00003257"/>
    </source>
</evidence>
<keyword evidence="18" id="KW-1185">Reference proteome</keyword>
<dbReference type="AlphaFoldDB" id="A0A6G0W468"/>
<evidence type="ECO:0000256" key="10">
    <source>
        <dbReference type="ARBA" id="ARBA00022842"/>
    </source>
</evidence>
<organism evidence="17 18">
    <name type="scientific">Aphis craccivora</name>
    <name type="common">Cowpea aphid</name>
    <dbReference type="NCBI Taxonomy" id="307492"/>
    <lineage>
        <taxon>Eukaryota</taxon>
        <taxon>Metazoa</taxon>
        <taxon>Ecdysozoa</taxon>
        <taxon>Arthropoda</taxon>
        <taxon>Hexapoda</taxon>
        <taxon>Insecta</taxon>
        <taxon>Pterygota</taxon>
        <taxon>Neoptera</taxon>
        <taxon>Paraneoptera</taxon>
        <taxon>Hemiptera</taxon>
        <taxon>Sternorrhyncha</taxon>
        <taxon>Aphidomorpha</taxon>
        <taxon>Aphidoidea</taxon>
        <taxon>Aphididae</taxon>
        <taxon>Aphidini</taxon>
        <taxon>Aphis</taxon>
        <taxon>Aphis</taxon>
    </lineage>
</organism>
<keyword evidence="9" id="KW-0067">ATP-binding</keyword>
<keyword evidence="13" id="KW-1133">Transmembrane helix</keyword>
<dbReference type="InterPro" id="IPR001645">
    <property type="entry name" value="Folylpolyglutamate_synth"/>
</dbReference>
<dbReference type="GO" id="GO:0042773">
    <property type="term" value="P:ATP synthesis coupled electron transport"/>
    <property type="evidence" value="ECO:0007669"/>
    <property type="project" value="InterPro"/>
</dbReference>
<feature type="domain" description="NADH:quinone oxidoreductase/Mrp antiporter transmembrane" evidence="14">
    <location>
        <begin position="1"/>
        <end position="172"/>
    </location>
</feature>
<comment type="similarity">
    <text evidence="3">Belongs to the complex I subunit 4 family.</text>
</comment>
<dbReference type="SUPFAM" id="SSF53623">
    <property type="entry name" value="MurD-like peptide ligases, catalytic domain"/>
    <property type="match status" value="1"/>
</dbReference>
<evidence type="ECO:0000256" key="4">
    <source>
        <dbReference type="ARBA" id="ARBA00012944"/>
    </source>
</evidence>
<evidence type="ECO:0000256" key="9">
    <source>
        <dbReference type="ARBA" id="ARBA00022840"/>
    </source>
</evidence>
<dbReference type="NCBIfam" id="TIGR01499">
    <property type="entry name" value="folC"/>
    <property type="match status" value="1"/>
</dbReference>
<dbReference type="GO" id="GO:0004326">
    <property type="term" value="F:tetrahydrofolylpolyglutamate synthase activity"/>
    <property type="evidence" value="ECO:0007669"/>
    <property type="project" value="InterPro"/>
</dbReference>
<dbReference type="PRINTS" id="PR01437">
    <property type="entry name" value="NUOXDRDTASE4"/>
</dbReference>
<evidence type="ECO:0000313" key="17">
    <source>
        <dbReference type="EMBL" id="KAF0721807.1"/>
    </source>
</evidence>
<feature type="transmembrane region" description="Helical" evidence="13">
    <location>
        <begin position="225"/>
        <end position="242"/>
    </location>
</feature>
<accession>A0A6G0W468</accession>
<feature type="domain" description="NADH:quinone oxidoreductase/Mrp antiporter transmembrane" evidence="14">
    <location>
        <begin position="242"/>
        <end position="364"/>
    </location>
</feature>
<keyword evidence="13" id="KW-0812">Transmembrane</keyword>
<feature type="transmembrane region" description="Helical" evidence="13">
    <location>
        <begin position="254"/>
        <end position="273"/>
    </location>
</feature>
<feature type="transmembrane region" description="Helical" evidence="13">
    <location>
        <begin position="103"/>
        <end position="126"/>
    </location>
</feature>
<comment type="catalytic activity">
    <reaction evidence="12">
        <text>a ubiquinone + NADH + 5 H(+)(in) = a ubiquinol + NAD(+) + 4 H(+)(out)</text>
        <dbReference type="Rhea" id="RHEA:29091"/>
        <dbReference type="Rhea" id="RHEA-COMP:9565"/>
        <dbReference type="Rhea" id="RHEA-COMP:9566"/>
        <dbReference type="ChEBI" id="CHEBI:15378"/>
        <dbReference type="ChEBI" id="CHEBI:16389"/>
        <dbReference type="ChEBI" id="CHEBI:17976"/>
        <dbReference type="ChEBI" id="CHEBI:57540"/>
        <dbReference type="ChEBI" id="CHEBI:57945"/>
        <dbReference type="EC" id="7.1.1.2"/>
    </reaction>
</comment>
<dbReference type="GO" id="GO:0005524">
    <property type="term" value="F:ATP binding"/>
    <property type="evidence" value="ECO:0007669"/>
    <property type="project" value="UniProtKB-KW"/>
</dbReference>
<feature type="transmembrane region" description="Helical" evidence="13">
    <location>
        <begin position="392"/>
        <end position="413"/>
    </location>
</feature>
<dbReference type="Gene3D" id="3.90.190.20">
    <property type="entry name" value="Mur ligase, C-terminal domain"/>
    <property type="match status" value="1"/>
</dbReference>
<dbReference type="InterPro" id="IPR013221">
    <property type="entry name" value="Mur_ligase_cen"/>
</dbReference>
<dbReference type="EC" id="7.1.1.2" evidence="4"/>
<feature type="domain" description="Mur ligase central" evidence="16">
    <location>
        <begin position="462"/>
        <end position="625"/>
    </location>
</feature>
<dbReference type="GO" id="GO:0008137">
    <property type="term" value="F:NADH dehydrogenase (ubiquinone) activity"/>
    <property type="evidence" value="ECO:0007669"/>
    <property type="project" value="UniProtKB-EC"/>
</dbReference>
<dbReference type="Pfam" id="PF08245">
    <property type="entry name" value="Mur_ligase_M"/>
    <property type="match status" value="1"/>
</dbReference>
<dbReference type="InterPro" id="IPR036565">
    <property type="entry name" value="Mur-like_cat_sf"/>
</dbReference>
<comment type="similarity">
    <text evidence="2">Belongs to the folylpolyglutamate synthase family.</text>
</comment>
<evidence type="ECO:0000259" key="15">
    <source>
        <dbReference type="Pfam" id="PF02875"/>
    </source>
</evidence>
<evidence type="ECO:0000256" key="2">
    <source>
        <dbReference type="ARBA" id="ARBA00008276"/>
    </source>
</evidence>
<dbReference type="GO" id="GO:0046872">
    <property type="term" value="F:metal ion binding"/>
    <property type="evidence" value="ECO:0007669"/>
    <property type="project" value="UniProtKB-KW"/>
</dbReference>
<dbReference type="SUPFAM" id="SSF53244">
    <property type="entry name" value="MurD-like peptide ligases, peptide-binding domain"/>
    <property type="match status" value="1"/>
</dbReference>
<evidence type="ECO:0000259" key="16">
    <source>
        <dbReference type="Pfam" id="PF08245"/>
    </source>
</evidence>
<gene>
    <name evidence="17" type="ORF">FWK35_00034022</name>
</gene>
<evidence type="ECO:0000259" key="14">
    <source>
        <dbReference type="Pfam" id="PF00361"/>
    </source>
</evidence>
<dbReference type="InterPro" id="IPR001750">
    <property type="entry name" value="ND/Mrp_TM"/>
</dbReference>
<evidence type="ECO:0000256" key="12">
    <source>
        <dbReference type="ARBA" id="ARBA00049551"/>
    </source>
</evidence>
<keyword evidence="13" id="KW-0472">Membrane</keyword>
<feature type="transmembrane region" description="Helical" evidence="13">
    <location>
        <begin position="147"/>
        <end position="164"/>
    </location>
</feature>
<protein>
    <recommendedName>
        <fullName evidence="5">NADH-ubiquinone oxidoreductase chain 4</fullName>
        <ecNumber evidence="4">7.1.1.2</ecNumber>
    </recommendedName>
    <alternativeName>
        <fullName evidence="11">NADH dehydrogenase subunit 4</fullName>
    </alternativeName>
</protein>
<keyword evidence="7" id="KW-0479">Metal-binding</keyword>
<feature type="domain" description="Mur ligase C-terminal" evidence="15">
    <location>
        <begin position="696"/>
        <end position="814"/>
    </location>
</feature>
<evidence type="ECO:0000313" key="18">
    <source>
        <dbReference type="Proteomes" id="UP000478052"/>
    </source>
</evidence>
<dbReference type="OrthoDB" id="5212574at2759"/>
<proteinExistence type="inferred from homology"/>
<dbReference type="InterPro" id="IPR018109">
    <property type="entry name" value="Folylpolyglutamate_synth_CS"/>
</dbReference>
<comment type="caution">
    <text evidence="17">The sequence shown here is derived from an EMBL/GenBank/DDBJ whole genome shotgun (WGS) entry which is preliminary data.</text>
</comment>
<feature type="transmembrane region" description="Helical" evidence="13">
    <location>
        <begin position="322"/>
        <end position="345"/>
    </location>
</feature>
<dbReference type="PANTHER" id="PTHR11136:SF0">
    <property type="entry name" value="DIHYDROFOLATE SYNTHETASE-RELATED"/>
    <property type="match status" value="1"/>
</dbReference>
<dbReference type="PANTHER" id="PTHR11136">
    <property type="entry name" value="FOLYLPOLYGLUTAMATE SYNTHASE-RELATED"/>
    <property type="match status" value="1"/>
</dbReference>
<dbReference type="InterPro" id="IPR003918">
    <property type="entry name" value="NADH_UbQ_OxRdtase"/>
</dbReference>
<evidence type="ECO:0000256" key="11">
    <source>
        <dbReference type="ARBA" id="ARBA00031025"/>
    </source>
</evidence>
<name>A0A6G0W468_APHCR</name>
<evidence type="ECO:0000256" key="7">
    <source>
        <dbReference type="ARBA" id="ARBA00022723"/>
    </source>
</evidence>
<comment type="function">
    <text evidence="1">Core subunit of the mitochondrial membrane respiratory chain NADH dehydrogenase (Complex I) that is believed to belong to the minimal assembly required for catalysis. Complex I functions in the transfer of electrons from NADH to the respiratory chain. The immediate electron acceptor for the enzyme is believed to be ubiquinone.</text>
</comment>
<keyword evidence="6" id="KW-0436">Ligase</keyword>
<dbReference type="PROSITE" id="PS01011">
    <property type="entry name" value="FOLYLPOLYGLU_SYNT_1"/>
    <property type="match status" value="1"/>
</dbReference>
<evidence type="ECO:0000256" key="13">
    <source>
        <dbReference type="SAM" id="Phobius"/>
    </source>
</evidence>
<dbReference type="Pfam" id="PF00361">
    <property type="entry name" value="Proton_antipo_M"/>
    <property type="match status" value="3"/>
</dbReference>
<dbReference type="InterPro" id="IPR036615">
    <property type="entry name" value="Mur_ligase_C_dom_sf"/>
</dbReference>
<sequence>MPIVPFHGWLSDFHAESAYCGAVDIVGVLLKTAPYALFRYCMTLFPNTIQALAPIAMFLGLFSIFYGSLLAFSQTNIKRLIAYASISHMGLILIAIYSNSEIAFHGLVIQIVSNSLSTAALCILSGQIYKYFQTQNILEMGGFWSKIYWIPAFSLFFALSNLGLPGTGNFIGLMPQKILNISKDTISSIYYFQKKFINSISKTSLSTCIFSYSWLLNYPFNKEEFYLLLLLSTLGSICLTISNHMSSIFISIELMSLPIFGLLAYSNYVNYALEAAFKYLILSAISSAFLLLGISWIYAISGNLSISSINYVLSFISNDEKIVVLFGIVMVLISFLFKLSLVPFHLWTSDIYQGTPSSILSFFSVSGKLFSHSSNDVDLIDSYRGMFWSKPILSGIMTIALLSLAGIPITLVGNMCKKNFSFSRWIEYLEKLEKKNEINLIKVKNIAEKLNLLSLKSFFFTIGGTNGKGTTCAMLEQLLLDAGYQVGLYTSPHLLNFIERVKINGSYLTEIQYVSAFINIDSVKSDYSLSYFEFITLTALLLFKQYSLDVIILEVGLGGRLDATNIIDSNISLITNIGLDHTSILGSNRFSIAREKAGIFRRNKIAVIGEKNPPDSIYQEAQKSKTILKIVNKDWYWEKYSNTWNLIHSNIKLYNLPVPQIPLPNAAIALSALFYSNLKINKETLKNSILKVQLQGRFQIISYFPRIILDVAHNSNASLYLAKKIDQIDTQGKIYSIFGVCKDKDILSIIAPLKDKVYSWYVSTLPTTRTATIKQLKNILPIHNTFFFNSIYNAWNNLKKILTKKDIVLVFGSFITVSEFIAIKNKQIK</sequence>
<feature type="transmembrane region" description="Helical" evidence="13">
    <location>
        <begin position="52"/>
        <end position="73"/>
    </location>
</feature>
<dbReference type="PROSITE" id="PS01012">
    <property type="entry name" value="FOLYLPOLYGLU_SYNT_2"/>
    <property type="match status" value="1"/>
</dbReference>
<dbReference type="InterPro" id="IPR004101">
    <property type="entry name" value="Mur_ligase_C"/>
</dbReference>
<feature type="domain" description="NADH:quinone oxidoreductase/Mrp antiporter transmembrane" evidence="14">
    <location>
        <begin position="369"/>
        <end position="411"/>
    </location>
</feature>
<keyword evidence="8" id="KW-0547">Nucleotide-binding</keyword>
<dbReference type="Pfam" id="PF02875">
    <property type="entry name" value="Mur_ligase_C"/>
    <property type="match status" value="1"/>
</dbReference>
<evidence type="ECO:0000256" key="5">
    <source>
        <dbReference type="ARBA" id="ARBA00021006"/>
    </source>
</evidence>
<evidence type="ECO:0000256" key="3">
    <source>
        <dbReference type="ARBA" id="ARBA00009025"/>
    </source>
</evidence>
<evidence type="ECO:0000256" key="8">
    <source>
        <dbReference type="ARBA" id="ARBA00022741"/>
    </source>
</evidence>
<evidence type="ECO:0000256" key="6">
    <source>
        <dbReference type="ARBA" id="ARBA00022598"/>
    </source>
</evidence>
<dbReference type="GO" id="GO:0005737">
    <property type="term" value="C:cytoplasm"/>
    <property type="evidence" value="ECO:0007669"/>
    <property type="project" value="TreeGrafter"/>
</dbReference>
<feature type="transmembrane region" description="Helical" evidence="13">
    <location>
        <begin position="279"/>
        <end position="301"/>
    </location>
</feature>
<dbReference type="NCBIfam" id="NF008101">
    <property type="entry name" value="PRK10846.1"/>
    <property type="match status" value="1"/>
</dbReference>
<dbReference type="GO" id="GO:0008841">
    <property type="term" value="F:dihydrofolate synthase activity"/>
    <property type="evidence" value="ECO:0007669"/>
    <property type="project" value="TreeGrafter"/>
</dbReference>